<evidence type="ECO:0000256" key="7">
    <source>
        <dbReference type="ARBA" id="ARBA00049750"/>
    </source>
</evidence>
<dbReference type="KEGG" id="gsh:117363276"/>
<evidence type="ECO:0000256" key="6">
    <source>
        <dbReference type="ARBA" id="ARBA00023136"/>
    </source>
</evidence>
<keyword evidence="4" id="KW-0809">Transit peptide</keyword>
<dbReference type="InParanoid" id="A0A6P8RME8"/>
<dbReference type="AlphaFoldDB" id="A0A6P8RME8"/>
<evidence type="ECO:0000256" key="2">
    <source>
        <dbReference type="ARBA" id="ARBA00009331"/>
    </source>
</evidence>
<dbReference type="OrthoDB" id="5966508at2759"/>
<feature type="transmembrane region" description="Helical" evidence="9">
    <location>
        <begin position="91"/>
        <end position="115"/>
    </location>
</feature>
<organism evidence="10 11">
    <name type="scientific">Geotrypetes seraphini</name>
    <name type="common">Gaboon caecilian</name>
    <name type="synonym">Caecilia seraphini</name>
    <dbReference type="NCBI Taxonomy" id="260995"/>
    <lineage>
        <taxon>Eukaryota</taxon>
        <taxon>Metazoa</taxon>
        <taxon>Chordata</taxon>
        <taxon>Craniata</taxon>
        <taxon>Vertebrata</taxon>
        <taxon>Euteleostomi</taxon>
        <taxon>Amphibia</taxon>
        <taxon>Gymnophiona</taxon>
        <taxon>Geotrypetes</taxon>
    </lineage>
</organism>
<dbReference type="GO" id="GO:0045277">
    <property type="term" value="C:respiratory chain complex IV"/>
    <property type="evidence" value="ECO:0007669"/>
    <property type="project" value="InterPro"/>
</dbReference>
<dbReference type="CDD" id="cd00928">
    <property type="entry name" value="Cyt_c_Oxidase_VIIa"/>
    <property type="match status" value="1"/>
</dbReference>
<evidence type="ECO:0000256" key="8">
    <source>
        <dbReference type="ARBA" id="ARBA00049792"/>
    </source>
</evidence>
<dbReference type="PANTHER" id="PTHR10510">
    <property type="entry name" value="CYTOCHROME C OXIDASE POLYPEPTIDE 7A"/>
    <property type="match status" value="1"/>
</dbReference>
<dbReference type="InterPro" id="IPR039297">
    <property type="entry name" value="COX7a"/>
</dbReference>
<keyword evidence="5" id="KW-0496">Mitochondrion</keyword>
<dbReference type="Gene3D" id="4.10.91.10">
    <property type="entry name" value="Cytochrome c oxidase, subunit VIIa"/>
    <property type="match status" value="1"/>
</dbReference>
<proteinExistence type="inferred from homology"/>
<evidence type="ECO:0000313" key="10">
    <source>
        <dbReference type="Proteomes" id="UP000515159"/>
    </source>
</evidence>
<dbReference type="GO" id="GO:0006123">
    <property type="term" value="P:mitochondrial electron transport, cytochrome c to oxygen"/>
    <property type="evidence" value="ECO:0007669"/>
    <property type="project" value="InterPro"/>
</dbReference>
<dbReference type="FunFam" id="4.10.91.10:FF:000001">
    <property type="entry name" value="Cytochrome c oxidase subunit 7A1, mitochondrial"/>
    <property type="match status" value="1"/>
</dbReference>
<dbReference type="GO" id="GO:0005743">
    <property type="term" value="C:mitochondrial inner membrane"/>
    <property type="evidence" value="ECO:0007669"/>
    <property type="project" value="UniProtKB-SubCell"/>
</dbReference>
<keyword evidence="9" id="KW-0812">Transmembrane</keyword>
<name>A0A6P8RME8_GEOSA</name>
<dbReference type="InterPro" id="IPR036539">
    <property type="entry name" value="Cyt_c_oxidase_su7a_sf"/>
</dbReference>
<dbReference type="RefSeq" id="XP_033806600.1">
    <property type="nucleotide sequence ID" value="XM_033950709.1"/>
</dbReference>
<dbReference type="GO" id="GO:0097250">
    <property type="term" value="P:mitochondrial respirasome assembly"/>
    <property type="evidence" value="ECO:0007669"/>
    <property type="project" value="TreeGrafter"/>
</dbReference>
<dbReference type="Pfam" id="PF02238">
    <property type="entry name" value="COX7a"/>
    <property type="match status" value="1"/>
</dbReference>
<keyword evidence="10" id="KW-1185">Reference proteome</keyword>
<dbReference type="Proteomes" id="UP000515159">
    <property type="component" value="Chromosome 7"/>
</dbReference>
<dbReference type="PANTHER" id="PTHR10510:SF16">
    <property type="entry name" value="CYTOCHROME C OXIDASE SUBUNIT VIIA POLYPEPTIDE 2 LIKE (PROV)"/>
    <property type="match status" value="1"/>
</dbReference>
<dbReference type="GO" id="GO:0002082">
    <property type="term" value="P:regulation of oxidative phosphorylation"/>
    <property type="evidence" value="ECO:0007669"/>
    <property type="project" value="TreeGrafter"/>
</dbReference>
<comment type="similarity">
    <text evidence="2">Belongs to the cytochrome c oxidase VIIa family.</text>
</comment>
<dbReference type="InterPro" id="IPR017267">
    <property type="entry name" value="Cyt_c_oxidase_su7a-rel_mt"/>
</dbReference>
<comment type="subcellular location">
    <subcellularLocation>
        <location evidence="1">Mitochondrion inner membrane</location>
    </subcellularLocation>
</comment>
<dbReference type="PIRSF" id="PIRSF037710">
    <property type="entry name" value="COX7A-rel_mt"/>
    <property type="match status" value="1"/>
</dbReference>
<evidence type="ECO:0000256" key="5">
    <source>
        <dbReference type="ARBA" id="ARBA00023128"/>
    </source>
</evidence>
<sequence>MYYKFNGITQRLTGSCSHAAYFPQGFKPVTPVEPAPLIFATPTKLVTEHGSRGSLQMSSYLGKNKVPELQKFFQRPDGLPVYLKGGYSDKLLYRITMALTIGGAIYSLVALFMAAQPQKK</sequence>
<keyword evidence="3" id="KW-0999">Mitochondrion inner membrane</keyword>
<evidence type="ECO:0000313" key="11">
    <source>
        <dbReference type="RefSeq" id="XP_033806600.1"/>
    </source>
</evidence>
<evidence type="ECO:0000256" key="1">
    <source>
        <dbReference type="ARBA" id="ARBA00004273"/>
    </source>
</evidence>
<evidence type="ECO:0000256" key="4">
    <source>
        <dbReference type="ARBA" id="ARBA00022946"/>
    </source>
</evidence>
<protein>
    <recommendedName>
        <fullName evidence="7">Cytochrome c oxidase subunit 7A2-like, mitochondrial</fullName>
    </recommendedName>
    <alternativeName>
        <fullName evidence="8">Supercomplex assembly factor 1</fullName>
    </alternativeName>
</protein>
<evidence type="ECO:0000256" key="3">
    <source>
        <dbReference type="ARBA" id="ARBA00022792"/>
    </source>
</evidence>
<dbReference type="InterPro" id="IPR003177">
    <property type="entry name" value="Cytc_oxidase_su7a_met"/>
</dbReference>
<keyword evidence="6 9" id="KW-0472">Membrane</keyword>
<keyword evidence="9" id="KW-1133">Transmembrane helix</keyword>
<dbReference type="GeneID" id="117363276"/>
<gene>
    <name evidence="11" type="primary">LOC117363276</name>
</gene>
<accession>A0A6P8RME8</accession>
<reference evidence="11" key="1">
    <citation type="submission" date="2025-08" db="UniProtKB">
        <authorList>
            <consortium name="RefSeq"/>
        </authorList>
    </citation>
    <scope>IDENTIFICATION</scope>
</reference>
<evidence type="ECO:0000256" key="9">
    <source>
        <dbReference type="SAM" id="Phobius"/>
    </source>
</evidence>
<dbReference type="SUPFAM" id="SSF81419">
    <property type="entry name" value="Mitochondrial cytochrome c oxidase subunit VIIa"/>
    <property type="match status" value="1"/>
</dbReference>